<comment type="subcellular location">
    <subcellularLocation>
        <location evidence="1 8">Cytoplasm</location>
    </subcellularLocation>
</comment>
<feature type="binding site" evidence="9">
    <location>
        <position position="35"/>
    </location>
    <ligand>
        <name>ATP</name>
        <dbReference type="ChEBI" id="CHEBI:30616"/>
    </ligand>
</feature>
<dbReference type="PIRSF" id="PIRSF002583">
    <property type="entry name" value="Hsp90"/>
    <property type="match status" value="1"/>
</dbReference>
<feature type="binding site" evidence="9">
    <location>
        <position position="82"/>
    </location>
    <ligand>
        <name>ATP</name>
        <dbReference type="ChEBI" id="CHEBI:30616"/>
    </ligand>
</feature>
<feature type="binding site" evidence="9">
    <location>
        <position position="168"/>
    </location>
    <ligand>
        <name>ATP</name>
        <dbReference type="ChEBI" id="CHEBI:30616"/>
    </ligand>
</feature>
<evidence type="ECO:0000256" key="2">
    <source>
        <dbReference type="ARBA" id="ARBA00008239"/>
    </source>
</evidence>
<dbReference type="GO" id="GO:0005524">
    <property type="term" value="F:ATP binding"/>
    <property type="evidence" value="ECO:0007669"/>
    <property type="project" value="UniProtKB-UniRule"/>
</dbReference>
<keyword evidence="3 8" id="KW-0963">Cytoplasm</keyword>
<evidence type="ECO:0000256" key="5">
    <source>
        <dbReference type="ARBA" id="ARBA00022840"/>
    </source>
</evidence>
<dbReference type="HAMAP" id="MF_00505">
    <property type="entry name" value="HSP90"/>
    <property type="match status" value="1"/>
</dbReference>
<evidence type="ECO:0000256" key="3">
    <source>
        <dbReference type="ARBA" id="ARBA00022490"/>
    </source>
</evidence>
<feature type="binding site" evidence="9">
    <location>
        <position position="96"/>
    </location>
    <ligand>
        <name>ATP</name>
        <dbReference type="ChEBI" id="CHEBI:30616"/>
    </ligand>
</feature>
<dbReference type="CDD" id="cd16927">
    <property type="entry name" value="HATPase_Hsp90-like"/>
    <property type="match status" value="1"/>
</dbReference>
<dbReference type="FunFam" id="3.30.565.10:FF:000009">
    <property type="entry name" value="Molecular chaperone HtpG"/>
    <property type="match status" value="1"/>
</dbReference>
<evidence type="ECO:0000313" key="12">
    <source>
        <dbReference type="Proteomes" id="UP000243297"/>
    </source>
</evidence>
<dbReference type="SUPFAM" id="SSF110942">
    <property type="entry name" value="HSP90 C-terminal domain"/>
    <property type="match status" value="1"/>
</dbReference>
<feature type="binding site" evidence="9">
    <location>
        <position position="31"/>
    </location>
    <ligand>
        <name>ATP</name>
        <dbReference type="ChEBI" id="CHEBI:30616"/>
    </ligand>
</feature>
<dbReference type="STRING" id="118967.SAMN02745191_0910"/>
<dbReference type="GO" id="GO:0005737">
    <property type="term" value="C:cytoplasm"/>
    <property type="evidence" value="ECO:0007669"/>
    <property type="project" value="UniProtKB-SubCell"/>
</dbReference>
<evidence type="ECO:0000256" key="8">
    <source>
        <dbReference type="HAMAP-Rule" id="MF_00505"/>
    </source>
</evidence>
<evidence type="ECO:0000256" key="10">
    <source>
        <dbReference type="SAM" id="MobiDB-lite"/>
    </source>
</evidence>
<dbReference type="InterPro" id="IPR019805">
    <property type="entry name" value="Heat_shock_protein_90_CS"/>
</dbReference>
<feature type="compositionally biased region" description="Basic and acidic residues" evidence="10">
    <location>
        <begin position="498"/>
        <end position="511"/>
    </location>
</feature>
<keyword evidence="7 8" id="KW-0143">Chaperone</keyword>
<comment type="similarity">
    <text evidence="2 8">Belongs to the heat shock protein 90 family.</text>
</comment>
<dbReference type="Gene3D" id="1.20.120.790">
    <property type="entry name" value="Heat shock protein 90, C-terminal domain"/>
    <property type="match status" value="1"/>
</dbReference>
<dbReference type="Proteomes" id="UP000243297">
    <property type="component" value="Unassembled WGS sequence"/>
</dbReference>
<evidence type="ECO:0000256" key="4">
    <source>
        <dbReference type="ARBA" id="ARBA00022741"/>
    </source>
</evidence>
<evidence type="ECO:0000256" key="6">
    <source>
        <dbReference type="ARBA" id="ARBA00023016"/>
    </source>
</evidence>
<feature type="region of interest" description="Disordered" evidence="10">
    <location>
        <begin position="493"/>
        <end position="512"/>
    </location>
</feature>
<comment type="subunit">
    <text evidence="8">Homodimer.</text>
</comment>
<dbReference type="InterPro" id="IPR001404">
    <property type="entry name" value="Hsp90_fam"/>
</dbReference>
<dbReference type="AlphaFoldDB" id="A0A1T4LJ09"/>
<organism evidence="11 12">
    <name type="scientific">Anaerorhabdus furcosa</name>
    <dbReference type="NCBI Taxonomy" id="118967"/>
    <lineage>
        <taxon>Bacteria</taxon>
        <taxon>Bacillati</taxon>
        <taxon>Bacillota</taxon>
        <taxon>Erysipelotrichia</taxon>
        <taxon>Erysipelotrichales</taxon>
        <taxon>Erysipelotrichaceae</taxon>
        <taxon>Anaerorhabdus</taxon>
    </lineage>
</organism>
<sequence>MAKKQFKAESKRLLDLMIHSIYTNREIFLRELISNASDALDKRYYLSLTDDNQRVDKDKLKIQLEVDKDLRTITLVDTGIGMTSSELENNLGTIAKSGSLEFKKELDKAEKDIDIIGQFGVGFYSAFMIAKKIIVETKSATTGESYAWISSGEDGYTISPITKEDIGTKIILELKDDTDEDNYSEYLDSFTIQQLVTKYSDYVRYPITMMIESTQPKKDNPEESETIIEEKTLNSMIPLWKKNKKKVKAEEYNDFYKSKFMDWEDPQKVIHYNVEGNISYNALLFIPSKTPYNFYNADYEPGLQLYSKGVFIMDKAKDLLPDYFRFVKGLVDSDDLNLNISREILQQDRQMKTLASSIEKKIKSNLEEMLKKEREEYEKFFTNFGLTLKYGIYQDYGMHKDQLQDLILFKSSKEDKYVTLQEYVECMQEGQEFIYYACGDSIDAIKKLPQMERLQEKKYEVLFFLDDVDEFAINILQTYNDKKFKSVNQGDLGLDSEEEKKEKEEKAKENESLLNSMKDALSTKVKEVRISSRLKSHPVCLVSDEGISLEMEKVLAQAPMNQGIKASKILEINPNHDIFKTLQKLYEKNPDAVKNYADVLYNQALLIEGLPIEDPIEYANKVCEFMIEANK</sequence>
<dbReference type="GO" id="GO:0140662">
    <property type="term" value="F:ATP-dependent protein folding chaperone"/>
    <property type="evidence" value="ECO:0007669"/>
    <property type="project" value="InterPro"/>
</dbReference>
<reference evidence="12" key="1">
    <citation type="submission" date="2017-02" db="EMBL/GenBank/DDBJ databases">
        <authorList>
            <person name="Varghese N."/>
            <person name="Submissions S."/>
        </authorList>
    </citation>
    <scope>NUCLEOTIDE SEQUENCE [LARGE SCALE GENOMIC DNA]</scope>
    <source>
        <strain evidence="12">ATCC 25662</strain>
    </source>
</reference>
<keyword evidence="5 8" id="KW-0067">ATP-binding</keyword>
<comment type="caution">
    <text evidence="8">Lacks conserved residue(s) required for the propagation of feature annotation.</text>
</comment>
<dbReference type="Pfam" id="PF00183">
    <property type="entry name" value="HSP90"/>
    <property type="match status" value="1"/>
</dbReference>
<dbReference type="SUPFAM" id="SSF55874">
    <property type="entry name" value="ATPase domain of HSP90 chaperone/DNA topoisomerase II/histidine kinase"/>
    <property type="match status" value="1"/>
</dbReference>
<keyword evidence="6 8" id="KW-0346">Stress response</keyword>
<evidence type="ECO:0000313" key="11">
    <source>
        <dbReference type="EMBL" id="SJZ54621.1"/>
    </source>
</evidence>
<dbReference type="GO" id="GO:0051082">
    <property type="term" value="F:unfolded protein binding"/>
    <property type="evidence" value="ECO:0007669"/>
    <property type="project" value="UniProtKB-UniRule"/>
</dbReference>
<dbReference type="InterPro" id="IPR020568">
    <property type="entry name" value="Ribosomal_Su5_D2-typ_SF"/>
</dbReference>
<protein>
    <recommendedName>
        <fullName evidence="8">Chaperone protein HtpG</fullName>
    </recommendedName>
    <alternativeName>
        <fullName evidence="8">Heat shock protein HtpG</fullName>
    </alternativeName>
    <alternativeName>
        <fullName evidence="8">High temperature protein G</fullName>
    </alternativeName>
</protein>
<dbReference type="InterPro" id="IPR036890">
    <property type="entry name" value="HATPase_C_sf"/>
</dbReference>
<evidence type="ECO:0000256" key="9">
    <source>
        <dbReference type="PIRSR" id="PIRSR002583-1"/>
    </source>
</evidence>
<dbReference type="EMBL" id="FUWY01000002">
    <property type="protein sequence ID" value="SJZ54621.1"/>
    <property type="molecule type" value="Genomic_DNA"/>
</dbReference>
<dbReference type="Gene3D" id="3.40.50.11260">
    <property type="match status" value="1"/>
</dbReference>
<feature type="binding site" evidence="9">
    <location>
        <begin position="118"/>
        <end position="123"/>
    </location>
    <ligand>
        <name>ATP</name>
        <dbReference type="ChEBI" id="CHEBI:30616"/>
    </ligand>
</feature>
<dbReference type="Gene3D" id="3.30.230.80">
    <property type="match status" value="1"/>
</dbReference>
<dbReference type="SUPFAM" id="SSF54211">
    <property type="entry name" value="Ribosomal protein S5 domain 2-like"/>
    <property type="match status" value="1"/>
</dbReference>
<comment type="function">
    <text evidence="8">Molecular chaperone. Has ATPase activity.</text>
</comment>
<dbReference type="InterPro" id="IPR020575">
    <property type="entry name" value="Hsp90_N"/>
</dbReference>
<dbReference type="Pfam" id="PF13589">
    <property type="entry name" value="HATPase_c_3"/>
    <property type="match status" value="1"/>
</dbReference>
<dbReference type="NCBIfam" id="NF003555">
    <property type="entry name" value="PRK05218.1"/>
    <property type="match status" value="1"/>
</dbReference>
<dbReference type="OrthoDB" id="9802640at2"/>
<name>A0A1T4LJ09_9FIRM</name>
<feature type="binding site" evidence="9">
    <location>
        <position position="90"/>
    </location>
    <ligand>
        <name>ATP</name>
        <dbReference type="ChEBI" id="CHEBI:30616"/>
    </ligand>
</feature>
<feature type="region of interest" description="C" evidence="8">
    <location>
        <begin position="554"/>
        <end position="631"/>
    </location>
</feature>
<gene>
    <name evidence="8" type="primary">htpG</name>
    <name evidence="11" type="ORF">SAMN02745191_0910</name>
</gene>
<dbReference type="FunFam" id="1.20.120.790:FF:000006">
    <property type="entry name" value="Chaperone protein HtpG"/>
    <property type="match status" value="1"/>
</dbReference>
<dbReference type="InterPro" id="IPR037196">
    <property type="entry name" value="HSP90_C"/>
</dbReference>
<proteinExistence type="inferred from homology"/>
<accession>A0A1T4LJ09</accession>
<feature type="binding site" evidence="9">
    <location>
        <begin position="97"/>
        <end position="98"/>
    </location>
    <ligand>
        <name>ATP</name>
        <dbReference type="ChEBI" id="CHEBI:30616"/>
    </ligand>
</feature>
<dbReference type="RefSeq" id="WP_078711336.1">
    <property type="nucleotide sequence ID" value="NZ_FUWY01000002.1"/>
</dbReference>
<dbReference type="PANTHER" id="PTHR11528">
    <property type="entry name" value="HEAT SHOCK PROTEIN 90 FAMILY MEMBER"/>
    <property type="match status" value="1"/>
</dbReference>
<evidence type="ECO:0000256" key="1">
    <source>
        <dbReference type="ARBA" id="ARBA00004496"/>
    </source>
</evidence>
<dbReference type="GO" id="GO:0016887">
    <property type="term" value="F:ATP hydrolysis activity"/>
    <property type="evidence" value="ECO:0007669"/>
    <property type="project" value="InterPro"/>
</dbReference>
<keyword evidence="12" id="KW-1185">Reference proteome</keyword>
<feature type="binding site" evidence="9">
    <location>
        <position position="77"/>
    </location>
    <ligand>
        <name>ATP</name>
        <dbReference type="ChEBI" id="CHEBI:30616"/>
    </ligand>
</feature>
<feature type="region of interest" description="A; substrate-binding" evidence="8">
    <location>
        <begin position="1"/>
        <end position="342"/>
    </location>
</feature>
<keyword evidence="4 8" id="KW-0547">Nucleotide-binding</keyword>
<evidence type="ECO:0000256" key="7">
    <source>
        <dbReference type="ARBA" id="ARBA00023186"/>
    </source>
</evidence>
<dbReference type="PROSITE" id="PS00298">
    <property type="entry name" value="HSP90"/>
    <property type="match status" value="1"/>
</dbReference>
<dbReference type="Gene3D" id="3.30.565.10">
    <property type="entry name" value="Histidine kinase-like ATPase, C-terminal domain"/>
    <property type="match status" value="1"/>
</dbReference>
<dbReference type="PRINTS" id="PR00775">
    <property type="entry name" value="HEATSHOCK90"/>
</dbReference>
<feature type="binding site" evidence="9">
    <location>
        <position position="342"/>
    </location>
    <ligand>
        <name>ATP</name>
        <dbReference type="ChEBI" id="CHEBI:30616"/>
    </ligand>
</feature>